<feature type="compositionally biased region" description="Polar residues" evidence="1">
    <location>
        <begin position="154"/>
        <end position="167"/>
    </location>
</feature>
<dbReference type="Proteomes" id="UP000308652">
    <property type="component" value="Unassembled WGS sequence"/>
</dbReference>
<feature type="compositionally biased region" description="Pro residues" evidence="1">
    <location>
        <begin position="110"/>
        <end position="125"/>
    </location>
</feature>
<evidence type="ECO:0000313" key="3">
    <source>
        <dbReference type="Proteomes" id="UP000308652"/>
    </source>
</evidence>
<dbReference type="OrthoDB" id="2507336at2759"/>
<evidence type="ECO:0000313" key="2">
    <source>
        <dbReference type="EMBL" id="TFK31177.1"/>
    </source>
</evidence>
<proteinExistence type="predicted"/>
<name>A0A5C3LEB0_9AGAR</name>
<feature type="compositionally biased region" description="Low complexity" evidence="1">
    <location>
        <begin position="171"/>
        <end position="183"/>
    </location>
</feature>
<feature type="region of interest" description="Disordered" evidence="1">
    <location>
        <begin position="103"/>
        <end position="185"/>
    </location>
</feature>
<reference evidence="2 3" key="1">
    <citation type="journal article" date="2019" name="Nat. Ecol. Evol.">
        <title>Megaphylogeny resolves global patterns of mushroom evolution.</title>
        <authorList>
            <person name="Varga T."/>
            <person name="Krizsan K."/>
            <person name="Foldi C."/>
            <person name="Dima B."/>
            <person name="Sanchez-Garcia M."/>
            <person name="Sanchez-Ramirez S."/>
            <person name="Szollosi G.J."/>
            <person name="Szarkandi J.G."/>
            <person name="Papp V."/>
            <person name="Albert L."/>
            <person name="Andreopoulos W."/>
            <person name="Angelini C."/>
            <person name="Antonin V."/>
            <person name="Barry K.W."/>
            <person name="Bougher N.L."/>
            <person name="Buchanan P."/>
            <person name="Buyck B."/>
            <person name="Bense V."/>
            <person name="Catcheside P."/>
            <person name="Chovatia M."/>
            <person name="Cooper J."/>
            <person name="Damon W."/>
            <person name="Desjardin D."/>
            <person name="Finy P."/>
            <person name="Geml J."/>
            <person name="Haridas S."/>
            <person name="Hughes K."/>
            <person name="Justo A."/>
            <person name="Karasinski D."/>
            <person name="Kautmanova I."/>
            <person name="Kiss B."/>
            <person name="Kocsube S."/>
            <person name="Kotiranta H."/>
            <person name="LaButti K.M."/>
            <person name="Lechner B.E."/>
            <person name="Liimatainen K."/>
            <person name="Lipzen A."/>
            <person name="Lukacs Z."/>
            <person name="Mihaltcheva S."/>
            <person name="Morgado L.N."/>
            <person name="Niskanen T."/>
            <person name="Noordeloos M.E."/>
            <person name="Ohm R.A."/>
            <person name="Ortiz-Santana B."/>
            <person name="Ovrebo C."/>
            <person name="Racz N."/>
            <person name="Riley R."/>
            <person name="Savchenko A."/>
            <person name="Shiryaev A."/>
            <person name="Soop K."/>
            <person name="Spirin V."/>
            <person name="Szebenyi C."/>
            <person name="Tomsovsky M."/>
            <person name="Tulloss R.E."/>
            <person name="Uehling J."/>
            <person name="Grigoriev I.V."/>
            <person name="Vagvolgyi C."/>
            <person name="Papp T."/>
            <person name="Martin F.M."/>
            <person name="Miettinen O."/>
            <person name="Hibbett D.S."/>
            <person name="Nagy L.G."/>
        </authorList>
    </citation>
    <scope>NUCLEOTIDE SEQUENCE [LARGE SCALE GENOMIC DNA]</scope>
    <source>
        <strain evidence="2 3">CBS 166.37</strain>
    </source>
</reference>
<organism evidence="2 3">
    <name type="scientific">Crucibulum laeve</name>
    <dbReference type="NCBI Taxonomy" id="68775"/>
    <lineage>
        <taxon>Eukaryota</taxon>
        <taxon>Fungi</taxon>
        <taxon>Dikarya</taxon>
        <taxon>Basidiomycota</taxon>
        <taxon>Agaricomycotina</taxon>
        <taxon>Agaricomycetes</taxon>
        <taxon>Agaricomycetidae</taxon>
        <taxon>Agaricales</taxon>
        <taxon>Agaricineae</taxon>
        <taxon>Nidulariaceae</taxon>
        <taxon>Crucibulum</taxon>
    </lineage>
</organism>
<accession>A0A5C3LEB0</accession>
<dbReference type="AlphaFoldDB" id="A0A5C3LEB0"/>
<sequence>LERIVEEVTKQNQEQRELLISLSESWRADCLKHHQDTLEAVRQTAHKQVSFNVQGYLDDFSRALASEIRMLLGKVGKLREERRALQHELGYLLHLRSKYGPGGEFEPEWKPPAPNVPPPPPPKPATQPELQSPSRFGWRSVLLKRKKNDREAATTATTTVNMSQTGPSGLAPAIPRMPMPIMMGPVDPRRQFTSWANWQHE</sequence>
<feature type="non-terminal residue" evidence="2">
    <location>
        <position position="1"/>
    </location>
</feature>
<keyword evidence="3" id="KW-1185">Reference proteome</keyword>
<gene>
    <name evidence="2" type="ORF">BDQ12DRAFT_619383</name>
</gene>
<dbReference type="STRING" id="68775.A0A5C3LEB0"/>
<evidence type="ECO:0000256" key="1">
    <source>
        <dbReference type="SAM" id="MobiDB-lite"/>
    </source>
</evidence>
<protein>
    <submittedName>
        <fullName evidence="2">Uncharacterized protein</fullName>
    </submittedName>
</protein>
<dbReference type="EMBL" id="ML213847">
    <property type="protein sequence ID" value="TFK31177.1"/>
    <property type="molecule type" value="Genomic_DNA"/>
</dbReference>